<evidence type="ECO:0000256" key="1">
    <source>
        <dbReference type="SAM" id="MobiDB-lite"/>
    </source>
</evidence>
<name>A0A2N9GGB7_FAGSY</name>
<feature type="region of interest" description="Disordered" evidence="1">
    <location>
        <begin position="1"/>
        <end position="25"/>
    </location>
</feature>
<reference evidence="2" key="1">
    <citation type="submission" date="2018-02" db="EMBL/GenBank/DDBJ databases">
        <authorList>
            <person name="Cohen D.B."/>
            <person name="Kent A.D."/>
        </authorList>
    </citation>
    <scope>NUCLEOTIDE SEQUENCE</scope>
</reference>
<organism evidence="2">
    <name type="scientific">Fagus sylvatica</name>
    <name type="common">Beechnut</name>
    <dbReference type="NCBI Taxonomy" id="28930"/>
    <lineage>
        <taxon>Eukaryota</taxon>
        <taxon>Viridiplantae</taxon>
        <taxon>Streptophyta</taxon>
        <taxon>Embryophyta</taxon>
        <taxon>Tracheophyta</taxon>
        <taxon>Spermatophyta</taxon>
        <taxon>Magnoliopsida</taxon>
        <taxon>eudicotyledons</taxon>
        <taxon>Gunneridae</taxon>
        <taxon>Pentapetalae</taxon>
        <taxon>rosids</taxon>
        <taxon>fabids</taxon>
        <taxon>Fagales</taxon>
        <taxon>Fagaceae</taxon>
        <taxon>Fagus</taxon>
    </lineage>
</organism>
<accession>A0A2N9GGB7</accession>
<proteinExistence type="predicted"/>
<evidence type="ECO:0000313" key="2">
    <source>
        <dbReference type="EMBL" id="SPD01576.1"/>
    </source>
</evidence>
<feature type="region of interest" description="Disordered" evidence="1">
    <location>
        <begin position="150"/>
        <end position="183"/>
    </location>
</feature>
<evidence type="ECO:0008006" key="3">
    <source>
        <dbReference type="Google" id="ProtNLM"/>
    </source>
</evidence>
<gene>
    <name evidence="2" type="ORF">FSB_LOCUS29458</name>
</gene>
<dbReference type="AlphaFoldDB" id="A0A2N9GGB7"/>
<dbReference type="CDD" id="cd09272">
    <property type="entry name" value="RNase_HI_RT_Ty1"/>
    <property type="match status" value="1"/>
</dbReference>
<protein>
    <recommendedName>
        <fullName evidence="3">Reverse transcriptase Ty1/copia-type domain-containing protein</fullName>
    </recommendedName>
</protein>
<dbReference type="EMBL" id="OIVN01002216">
    <property type="protein sequence ID" value="SPD01576.1"/>
    <property type="molecule type" value="Genomic_DNA"/>
</dbReference>
<feature type="compositionally biased region" description="Polar residues" evidence="1">
    <location>
        <begin position="173"/>
        <end position="183"/>
    </location>
</feature>
<sequence length="183" mass="20425">MNARLSQPNHIGLNGGLRENSNPRRLVDNPNKYKLVPKAYATGNDVLARDKTRRPKARHCTTLIEEACPHTNNSVFLARTKHVEIDLHFVPEKVQSGGFTVKFISTKDQIADIFTKPLVSSRFASLRDNLTVTALPLRLRGPIEDTVANHQHQLSPILKDSVTTESPEEISTKKSPTASQIDR</sequence>